<organism evidence="3 5">
    <name type="scientific">Adineta steineri</name>
    <dbReference type="NCBI Taxonomy" id="433720"/>
    <lineage>
        <taxon>Eukaryota</taxon>
        <taxon>Metazoa</taxon>
        <taxon>Spiralia</taxon>
        <taxon>Gnathifera</taxon>
        <taxon>Rotifera</taxon>
        <taxon>Eurotatoria</taxon>
        <taxon>Bdelloidea</taxon>
        <taxon>Adinetida</taxon>
        <taxon>Adinetidae</taxon>
        <taxon>Adineta</taxon>
    </lineage>
</organism>
<comment type="caution">
    <text evidence="3">The sequence shown here is derived from an EMBL/GenBank/DDBJ whole genome shotgun (WGS) entry which is preliminary data.</text>
</comment>
<keyword evidence="2" id="KW-0472">Membrane</keyword>
<feature type="compositionally biased region" description="Low complexity" evidence="1">
    <location>
        <begin position="54"/>
        <end position="68"/>
    </location>
</feature>
<evidence type="ECO:0000256" key="2">
    <source>
        <dbReference type="SAM" id="Phobius"/>
    </source>
</evidence>
<accession>A0A813RAV5</accession>
<proteinExistence type="predicted"/>
<name>A0A813RAV5_9BILA</name>
<protein>
    <submittedName>
        <fullName evidence="3">Uncharacterized protein</fullName>
    </submittedName>
</protein>
<dbReference type="EMBL" id="CAJNON010000014">
    <property type="protein sequence ID" value="CAF0779964.1"/>
    <property type="molecule type" value="Genomic_DNA"/>
</dbReference>
<dbReference type="EMBL" id="CAJOAY010001037">
    <property type="protein sequence ID" value="CAF3781706.1"/>
    <property type="molecule type" value="Genomic_DNA"/>
</dbReference>
<evidence type="ECO:0000313" key="3">
    <source>
        <dbReference type="EMBL" id="CAF0779964.1"/>
    </source>
</evidence>
<keyword evidence="2" id="KW-1133">Transmembrane helix</keyword>
<feature type="transmembrane region" description="Helical" evidence="2">
    <location>
        <begin position="12"/>
        <end position="29"/>
    </location>
</feature>
<gene>
    <name evidence="4" type="ORF">OKA104_LOCUS17406</name>
    <name evidence="3" type="ORF">VCS650_LOCUS2875</name>
</gene>
<reference evidence="3" key="1">
    <citation type="submission" date="2021-02" db="EMBL/GenBank/DDBJ databases">
        <authorList>
            <person name="Nowell W R."/>
        </authorList>
    </citation>
    <scope>NUCLEOTIDE SEQUENCE</scope>
</reference>
<feature type="region of interest" description="Disordered" evidence="1">
    <location>
        <begin position="54"/>
        <end position="79"/>
    </location>
</feature>
<keyword evidence="2" id="KW-0812">Transmembrane</keyword>
<dbReference type="OrthoDB" id="10001438at2759"/>
<evidence type="ECO:0000256" key="1">
    <source>
        <dbReference type="SAM" id="MobiDB-lite"/>
    </source>
</evidence>
<dbReference type="Proteomes" id="UP000663881">
    <property type="component" value="Unassembled WGS sequence"/>
</dbReference>
<dbReference type="AlphaFoldDB" id="A0A813RAV5"/>
<evidence type="ECO:0000313" key="5">
    <source>
        <dbReference type="Proteomes" id="UP000663891"/>
    </source>
</evidence>
<evidence type="ECO:0000313" key="4">
    <source>
        <dbReference type="EMBL" id="CAF3781706.1"/>
    </source>
</evidence>
<sequence length="407" mass="47074">MISLKRVGFKFFRCILGLSIIIPITLLFYKTPKILTSPPKFTVQSLPVSYLSSTTSPTSTATSPTSAATPPPASNYSKSLSNNTRRFAIFSSSIHSKLRSYIFYTPIAAAAWQRIGYDVIVVFAGDFTKKSNASLSLQLNVSRTFLKRLGVHVINFQCDISYSIKISQLVRIFAGFLPDTIINDTDYILTTDSDIIPILKQDYELKENTDGFIFNAFCCGTYQRRNKTYDMYPMSHICLPKQFWRNIFLESIQRQELLKSNLSSSDSILLSDKAPFSIDTINLYTRHEFRQIYDSNMTKGDTAWYMDQVYSSMLLNDYCEKHSNIKIDKRKHDSKRLDPNLPFHMWEPSRLKTYGDAHVIHDEIFGSYRWLSFKNLLYFLFNSSLANDFNDYYKQFTLLLRDKPNDH</sequence>
<dbReference type="Proteomes" id="UP000663891">
    <property type="component" value="Unassembled WGS sequence"/>
</dbReference>